<evidence type="ECO:0000256" key="2">
    <source>
        <dbReference type="ARBA" id="ARBA00012438"/>
    </source>
</evidence>
<organism evidence="10 11">
    <name type="scientific">Litoreibacter roseus</name>
    <dbReference type="NCBI Taxonomy" id="2601869"/>
    <lineage>
        <taxon>Bacteria</taxon>
        <taxon>Pseudomonadati</taxon>
        <taxon>Pseudomonadota</taxon>
        <taxon>Alphaproteobacteria</taxon>
        <taxon>Rhodobacterales</taxon>
        <taxon>Roseobacteraceae</taxon>
        <taxon>Litoreibacter</taxon>
    </lineage>
</organism>
<dbReference type="GO" id="GO:0004673">
    <property type="term" value="F:protein histidine kinase activity"/>
    <property type="evidence" value="ECO:0007669"/>
    <property type="project" value="UniProtKB-EC"/>
</dbReference>
<keyword evidence="5" id="KW-0547">Nucleotide-binding</keyword>
<sequence>MADAPDAADTKRHYLEVEFETLLSDPQTFQFLDQGAVDGFWYWDLENPEHEWMSPGFWRALGFDPEKRKHLASEWQDLIYPEDGAAALKNFERHCADPSYPYDQLVRYKTSDGGTVTIRCRGKAMRENGVPKRMLGAHTIVHDTRSHALDRQLSQLVDMSGDAILAWSLQKGVVRWNRGATQLYKTEEAEALGRNPNELTQAEFGEDWATVQAQVMAGQEWVGDVQRISKDGGLVITSTRIHRVHVGTDETLFFQIDRDITARHMADMKERQLTRELHHRVKNLFSVIQSLVRMSAQYENDAPALAAKIRNRIKALAISHVTGMEKDAETNLDLRRMVDAITRPHRPHETALSLSGPTVTVPKRAATPLGMILHELAINALEHGAWSEEDGRTDVSWQLLENGTEPQHLEFVWKEQRGDGSARAEQGNVDRFGTKLMTISVAQLNGRLEREWRDGALSLRLDFSIEEVAA</sequence>
<evidence type="ECO:0000259" key="8">
    <source>
        <dbReference type="SMART" id="SM00091"/>
    </source>
</evidence>
<comment type="caution">
    <text evidence="10">The sequence shown here is derived from an EMBL/GenBank/DDBJ whole genome shotgun (WGS) entry which is preliminary data.</text>
</comment>
<protein>
    <recommendedName>
        <fullName evidence="2">histidine kinase</fullName>
        <ecNumber evidence="2">2.7.13.3</ecNumber>
    </recommendedName>
</protein>
<dbReference type="SMART" id="SM00911">
    <property type="entry name" value="HWE_HK"/>
    <property type="match status" value="1"/>
</dbReference>
<dbReference type="PANTHER" id="PTHR41523:SF8">
    <property type="entry name" value="ETHYLENE RESPONSE SENSOR PROTEIN"/>
    <property type="match status" value="1"/>
</dbReference>
<reference evidence="10 11" key="1">
    <citation type="submission" date="2019-12" db="EMBL/GenBank/DDBJ databases">
        <title>Litoreibacter badius sp. nov., a novel bacteriochlorophyll a-containing bacterium in the genus Litoreibacter.</title>
        <authorList>
            <person name="Kanamuro M."/>
            <person name="Takabe Y."/>
            <person name="Mori K."/>
            <person name="Takaichi S."/>
            <person name="Hanada S."/>
        </authorList>
    </citation>
    <scope>NUCLEOTIDE SEQUENCE [LARGE SCALE GENOMIC DNA]</scope>
    <source>
        <strain evidence="10 11">K6</strain>
    </source>
</reference>
<keyword evidence="11" id="KW-1185">Reference proteome</keyword>
<dbReference type="PANTHER" id="PTHR41523">
    <property type="entry name" value="TWO-COMPONENT SYSTEM SENSOR PROTEIN"/>
    <property type="match status" value="1"/>
</dbReference>
<evidence type="ECO:0000313" key="11">
    <source>
        <dbReference type="Proteomes" id="UP000436822"/>
    </source>
</evidence>
<dbReference type="OrthoDB" id="9816309at2"/>
<feature type="domain" description="PAS" evidence="8">
    <location>
        <begin position="27"/>
        <end position="96"/>
    </location>
</feature>
<keyword evidence="3" id="KW-0597">Phosphoprotein</keyword>
<comment type="catalytic activity">
    <reaction evidence="1">
        <text>ATP + protein L-histidine = ADP + protein N-phospho-L-histidine.</text>
        <dbReference type="EC" id="2.7.13.3"/>
    </reaction>
</comment>
<keyword evidence="4" id="KW-0808">Transferase</keyword>
<dbReference type="SUPFAM" id="SSF55785">
    <property type="entry name" value="PYP-like sensor domain (PAS domain)"/>
    <property type="match status" value="2"/>
</dbReference>
<accession>A0A6N6JEC9</accession>
<gene>
    <name evidence="10" type="ORF">KIN_08030</name>
</gene>
<evidence type="ECO:0000256" key="3">
    <source>
        <dbReference type="ARBA" id="ARBA00022553"/>
    </source>
</evidence>
<dbReference type="EMBL" id="BLJE01000001">
    <property type="protein sequence ID" value="GFE63729.1"/>
    <property type="molecule type" value="Genomic_DNA"/>
</dbReference>
<dbReference type="InterPro" id="IPR013656">
    <property type="entry name" value="PAS_4"/>
</dbReference>
<evidence type="ECO:0000256" key="7">
    <source>
        <dbReference type="ARBA" id="ARBA00022840"/>
    </source>
</evidence>
<dbReference type="Gene3D" id="3.30.450.20">
    <property type="entry name" value="PAS domain"/>
    <property type="match status" value="2"/>
</dbReference>
<dbReference type="GO" id="GO:0005524">
    <property type="term" value="F:ATP binding"/>
    <property type="evidence" value="ECO:0007669"/>
    <property type="project" value="UniProtKB-KW"/>
</dbReference>
<dbReference type="Pfam" id="PF08447">
    <property type="entry name" value="PAS_3"/>
    <property type="match status" value="1"/>
</dbReference>
<dbReference type="InterPro" id="IPR036890">
    <property type="entry name" value="HATPase_C_sf"/>
</dbReference>
<proteinExistence type="predicted"/>
<dbReference type="InterPro" id="IPR000014">
    <property type="entry name" value="PAS"/>
</dbReference>
<dbReference type="Proteomes" id="UP000436822">
    <property type="component" value="Unassembled WGS sequence"/>
</dbReference>
<dbReference type="AlphaFoldDB" id="A0A6N6JEC9"/>
<evidence type="ECO:0000256" key="5">
    <source>
        <dbReference type="ARBA" id="ARBA00022741"/>
    </source>
</evidence>
<evidence type="ECO:0000256" key="4">
    <source>
        <dbReference type="ARBA" id="ARBA00022679"/>
    </source>
</evidence>
<evidence type="ECO:0000313" key="10">
    <source>
        <dbReference type="EMBL" id="GFE63729.1"/>
    </source>
</evidence>
<dbReference type="Pfam" id="PF08448">
    <property type="entry name" value="PAS_4"/>
    <property type="match status" value="1"/>
</dbReference>
<dbReference type="NCBIfam" id="TIGR00229">
    <property type="entry name" value="sensory_box"/>
    <property type="match status" value="1"/>
</dbReference>
<dbReference type="EC" id="2.7.13.3" evidence="2"/>
<dbReference type="Gene3D" id="3.30.565.10">
    <property type="entry name" value="Histidine kinase-like ATPase, C-terminal domain"/>
    <property type="match status" value="1"/>
</dbReference>
<dbReference type="InterPro" id="IPR013655">
    <property type="entry name" value="PAS_fold_3"/>
</dbReference>
<dbReference type="InterPro" id="IPR035965">
    <property type="entry name" value="PAS-like_dom_sf"/>
</dbReference>
<dbReference type="Pfam" id="PF07536">
    <property type="entry name" value="HWE_HK"/>
    <property type="match status" value="1"/>
</dbReference>
<evidence type="ECO:0000259" key="9">
    <source>
        <dbReference type="SMART" id="SM00911"/>
    </source>
</evidence>
<keyword evidence="7" id="KW-0067">ATP-binding</keyword>
<feature type="domain" description="PAS" evidence="8">
    <location>
        <begin position="151"/>
        <end position="217"/>
    </location>
</feature>
<dbReference type="SMART" id="SM00091">
    <property type="entry name" value="PAS"/>
    <property type="match status" value="2"/>
</dbReference>
<evidence type="ECO:0000256" key="6">
    <source>
        <dbReference type="ARBA" id="ARBA00022777"/>
    </source>
</evidence>
<keyword evidence="6" id="KW-0418">Kinase</keyword>
<dbReference type="RefSeq" id="WP_159804636.1">
    <property type="nucleotide sequence ID" value="NZ_BLJE01000001.1"/>
</dbReference>
<name>A0A6N6JEC9_9RHOB</name>
<feature type="domain" description="Signal transduction histidine kinase HWE region" evidence="9">
    <location>
        <begin position="276"/>
        <end position="358"/>
    </location>
</feature>
<evidence type="ECO:0000256" key="1">
    <source>
        <dbReference type="ARBA" id="ARBA00000085"/>
    </source>
</evidence>
<dbReference type="CDD" id="cd00130">
    <property type="entry name" value="PAS"/>
    <property type="match status" value="1"/>
</dbReference>
<dbReference type="InterPro" id="IPR011102">
    <property type="entry name" value="Sig_transdc_His_kinase_HWE"/>
</dbReference>